<evidence type="ECO:0000256" key="2">
    <source>
        <dbReference type="SAM" id="SignalP"/>
    </source>
</evidence>
<feature type="chain" id="PRO_5026230020" evidence="2">
    <location>
        <begin position="24"/>
        <end position="513"/>
    </location>
</feature>
<feature type="compositionally biased region" description="Pro residues" evidence="1">
    <location>
        <begin position="392"/>
        <end position="401"/>
    </location>
</feature>
<dbReference type="Gene3D" id="2.70.50.70">
    <property type="match status" value="1"/>
</dbReference>
<feature type="compositionally biased region" description="Low complexity" evidence="1">
    <location>
        <begin position="321"/>
        <end position="336"/>
    </location>
</feature>
<feature type="signal peptide" evidence="2">
    <location>
        <begin position="1"/>
        <end position="23"/>
    </location>
</feature>
<gene>
    <name evidence="3" type="ORF">K402DRAFT_454007</name>
</gene>
<feature type="compositionally biased region" description="Pro residues" evidence="1">
    <location>
        <begin position="310"/>
        <end position="320"/>
    </location>
</feature>
<keyword evidence="4" id="KW-1185">Reference proteome</keyword>
<evidence type="ECO:0000313" key="3">
    <source>
        <dbReference type="EMBL" id="KAF1986733.1"/>
    </source>
</evidence>
<feature type="compositionally biased region" description="Pro residues" evidence="1">
    <location>
        <begin position="337"/>
        <end position="347"/>
    </location>
</feature>
<dbReference type="PRINTS" id="PR01217">
    <property type="entry name" value="PRICHEXTENSN"/>
</dbReference>
<accession>A0A6G1H0I2</accession>
<feature type="compositionally biased region" description="Low complexity" evidence="1">
    <location>
        <begin position="269"/>
        <end position="309"/>
    </location>
</feature>
<dbReference type="PANTHER" id="PTHR36182:SF1">
    <property type="entry name" value="PROTEIN, PUTATIVE (AFU_ORTHOLOGUE AFUA_6G10930)-RELATED"/>
    <property type="match status" value="1"/>
</dbReference>
<dbReference type="GO" id="GO:0004497">
    <property type="term" value="F:monooxygenase activity"/>
    <property type="evidence" value="ECO:0007669"/>
    <property type="project" value="UniProtKB-KW"/>
</dbReference>
<feature type="region of interest" description="Disordered" evidence="1">
    <location>
        <begin position="253"/>
        <end position="349"/>
    </location>
</feature>
<name>A0A6G1H0I2_9PEZI</name>
<dbReference type="PANTHER" id="PTHR36182">
    <property type="entry name" value="PROTEIN, PUTATIVE (AFU_ORTHOLOGUE AFUA_6G10930)-RELATED"/>
    <property type="match status" value="1"/>
</dbReference>
<keyword evidence="2" id="KW-0732">Signal</keyword>
<protein>
    <submittedName>
        <fullName evidence="3">Lytic polysaccharide monooxygenase</fullName>
    </submittedName>
</protein>
<evidence type="ECO:0000313" key="4">
    <source>
        <dbReference type="Proteomes" id="UP000800041"/>
    </source>
</evidence>
<keyword evidence="3" id="KW-0560">Oxidoreductase</keyword>
<evidence type="ECO:0000256" key="1">
    <source>
        <dbReference type="SAM" id="MobiDB-lite"/>
    </source>
</evidence>
<organism evidence="3 4">
    <name type="scientific">Aulographum hederae CBS 113979</name>
    <dbReference type="NCBI Taxonomy" id="1176131"/>
    <lineage>
        <taxon>Eukaryota</taxon>
        <taxon>Fungi</taxon>
        <taxon>Dikarya</taxon>
        <taxon>Ascomycota</taxon>
        <taxon>Pezizomycotina</taxon>
        <taxon>Dothideomycetes</taxon>
        <taxon>Pleosporomycetidae</taxon>
        <taxon>Aulographales</taxon>
        <taxon>Aulographaceae</taxon>
    </lineage>
</organism>
<dbReference type="OrthoDB" id="2342176at2759"/>
<proteinExistence type="predicted"/>
<keyword evidence="3" id="KW-0503">Monooxygenase</keyword>
<reference evidence="3" key="1">
    <citation type="journal article" date="2020" name="Stud. Mycol.">
        <title>101 Dothideomycetes genomes: a test case for predicting lifestyles and emergence of pathogens.</title>
        <authorList>
            <person name="Haridas S."/>
            <person name="Albert R."/>
            <person name="Binder M."/>
            <person name="Bloem J."/>
            <person name="Labutti K."/>
            <person name="Salamov A."/>
            <person name="Andreopoulos B."/>
            <person name="Baker S."/>
            <person name="Barry K."/>
            <person name="Bills G."/>
            <person name="Bluhm B."/>
            <person name="Cannon C."/>
            <person name="Castanera R."/>
            <person name="Culley D."/>
            <person name="Daum C."/>
            <person name="Ezra D."/>
            <person name="Gonzalez J."/>
            <person name="Henrissat B."/>
            <person name="Kuo A."/>
            <person name="Liang C."/>
            <person name="Lipzen A."/>
            <person name="Lutzoni F."/>
            <person name="Magnuson J."/>
            <person name="Mondo S."/>
            <person name="Nolan M."/>
            <person name="Ohm R."/>
            <person name="Pangilinan J."/>
            <person name="Park H.-J."/>
            <person name="Ramirez L."/>
            <person name="Alfaro M."/>
            <person name="Sun H."/>
            <person name="Tritt A."/>
            <person name="Yoshinaga Y."/>
            <person name="Zwiers L.-H."/>
            <person name="Turgeon B."/>
            <person name="Goodwin S."/>
            <person name="Spatafora J."/>
            <person name="Crous P."/>
            <person name="Grigoriev I."/>
        </authorList>
    </citation>
    <scope>NUCLEOTIDE SEQUENCE</scope>
    <source>
        <strain evidence="3">CBS 113979</strain>
    </source>
</reference>
<dbReference type="Proteomes" id="UP000800041">
    <property type="component" value="Unassembled WGS sequence"/>
</dbReference>
<feature type="region of interest" description="Disordered" evidence="1">
    <location>
        <begin position="36"/>
        <end position="56"/>
    </location>
</feature>
<dbReference type="AlphaFoldDB" id="A0A6G1H0I2"/>
<sequence length="513" mass="52923">MVSFRSSAILATLAASLIHIIASECHMQMSNPFPIRSVLDPETQESDKDYSMTSPLNADGSNYPCKGYQNDRPIRTTATYVAGKTYSMSLAGTVTHGGGSCQLSLSYDNGATFKVIKSMIGGCPDPADTDLSYDFTIPSFAPSGQALFAWSWNNHMGRREFYMNCAQVNIVGSSAARRSNSRRTGEFTSMDSLPNIWKANLQGLNDCVMPEGFDAVYPNPGPDVEYGKGFDVALNQNATESAGQNCDAAEPYGQTYKEMGDTGAGKSAGGATADTPVATASPDSAPASSPAPGVFAPGASSQAPESTEPAPTPAPAPASSPAPGVFAPGASSQAPEPTEPAPIPAPAPVTSSTPLAPSYTATSMLTVVLTTSVSPPMFSPTIPAVSIPAPPSMPSAAPPVPLSTGAPSFPEPQPGSPALSFASAANITSYLPCMGGTMLCTSPSTFVICAEAGTGNPYDPGWKYNAEQLVAGGMTCVPHVSPFAGNVIATTFQGGFRGQGVVPEGWFRSDRYI</sequence>
<feature type="region of interest" description="Disordered" evidence="1">
    <location>
        <begin position="392"/>
        <end position="415"/>
    </location>
</feature>
<dbReference type="EMBL" id="ML977155">
    <property type="protein sequence ID" value="KAF1986733.1"/>
    <property type="molecule type" value="Genomic_DNA"/>
</dbReference>